<dbReference type="eggNOG" id="COG1807">
    <property type="taxonomic scope" value="Bacteria"/>
</dbReference>
<evidence type="ECO:0000256" key="2">
    <source>
        <dbReference type="ARBA" id="ARBA00004389"/>
    </source>
</evidence>
<dbReference type="Gene3D" id="3.90.550.10">
    <property type="entry name" value="Spore Coat Polysaccharide Biosynthesis Protein SpsA, Chain A"/>
    <property type="match status" value="1"/>
</dbReference>
<evidence type="ECO:0000259" key="17">
    <source>
        <dbReference type="Pfam" id="PF04138"/>
    </source>
</evidence>
<feature type="domain" description="GtrA/DPMS transmembrane" evidence="17">
    <location>
        <begin position="10"/>
        <end position="136"/>
    </location>
</feature>
<feature type="transmembrane region" description="Helical" evidence="15">
    <location>
        <begin position="700"/>
        <end position="716"/>
    </location>
</feature>
<accession>D7CNI4</accession>
<reference evidence="20" key="1">
    <citation type="journal article" date="2010" name="Stand. Genomic Sci.">
        <title>Complete genome sequence of Syntrophothermus lipocalidus type strain (TGB-C1T).</title>
        <authorList>
            <consortium name="US DOE Joint Genome Institute (JGI-PGF)"/>
            <person name="Djao O."/>
            <person name="Zhang X."/>
            <person name="Lucas S."/>
            <person name="Lapidus A."/>
            <person name="Glavina Del Rio T."/>
            <person name="Nolan M."/>
            <person name="Tice H."/>
            <person name="Cheng J."/>
            <person name="Han C."/>
            <person name="Tapia R."/>
            <person name="Goodwin L."/>
            <person name="Pitluck S."/>
            <person name="Liolios K."/>
            <person name="Ivanova N."/>
            <person name="Mavromatis K."/>
            <person name="Mikhailova N."/>
            <person name="Ovchinnikova G."/>
            <person name="Pati A."/>
            <person name="Brambilla E."/>
            <person name="Chen A."/>
            <person name="Palaniappan K."/>
            <person name="Land M."/>
            <person name="Hauser L."/>
            <person name="Chang Y."/>
            <person name="Jeffries C."/>
            <person name="Rohde M."/>
            <person name="Sikorski J."/>
            <person name="Spring S."/>
            <person name="Goker M."/>
            <person name="Detter J."/>
            <person name="Woyke T."/>
            <person name="Bristow J."/>
            <person name="Eisen J."/>
            <person name="Markowitz V."/>
            <person name="Hugenholtz P."/>
            <person name="Kyrpides N."/>
            <person name="Klenk H."/>
        </authorList>
    </citation>
    <scope>NUCLEOTIDE SEQUENCE [LARGE SCALE GENOMIC DNA]</scope>
    <source>
        <strain evidence="20">DSM 12680 / TGB-C1</strain>
    </source>
</reference>
<keyword evidence="7 19" id="KW-0808">Transferase</keyword>
<comment type="catalytic activity">
    <reaction evidence="13">
        <text>a di-trans,poly-cis-dolichyl phosphate + UDP-alpha-D-glucose = a di-trans,poly-cis-dolichyl beta-D-glucosyl phosphate + UDP</text>
        <dbReference type="Rhea" id="RHEA:15401"/>
        <dbReference type="Rhea" id="RHEA-COMP:19498"/>
        <dbReference type="Rhea" id="RHEA-COMP:19502"/>
        <dbReference type="ChEBI" id="CHEBI:57525"/>
        <dbReference type="ChEBI" id="CHEBI:57683"/>
        <dbReference type="ChEBI" id="CHEBI:58223"/>
        <dbReference type="ChEBI" id="CHEBI:58885"/>
        <dbReference type="EC" id="2.4.1.117"/>
    </reaction>
    <physiologicalReaction direction="left-to-right" evidence="13">
        <dbReference type="Rhea" id="RHEA:15402"/>
    </physiologicalReaction>
</comment>
<dbReference type="eggNOG" id="COG0463">
    <property type="taxonomic scope" value="Bacteria"/>
</dbReference>
<dbReference type="InterPro" id="IPR038731">
    <property type="entry name" value="RgtA/B/C-like"/>
</dbReference>
<feature type="transmembrane region" description="Helical" evidence="15">
    <location>
        <begin position="38"/>
        <end position="58"/>
    </location>
</feature>
<evidence type="ECO:0000256" key="3">
    <source>
        <dbReference type="ARBA" id="ARBA00004922"/>
    </source>
</evidence>
<feature type="transmembrane region" description="Helical" evidence="15">
    <location>
        <begin position="12"/>
        <end position="32"/>
    </location>
</feature>
<keyword evidence="6" id="KW-0328">Glycosyltransferase</keyword>
<evidence type="ECO:0000256" key="13">
    <source>
        <dbReference type="ARBA" id="ARBA00045097"/>
    </source>
</evidence>
<feature type="transmembrane region" description="Helical" evidence="15">
    <location>
        <begin position="110"/>
        <end position="129"/>
    </location>
</feature>
<evidence type="ECO:0000313" key="20">
    <source>
        <dbReference type="Proteomes" id="UP000000378"/>
    </source>
</evidence>
<dbReference type="GO" id="GO:0000271">
    <property type="term" value="P:polysaccharide biosynthetic process"/>
    <property type="evidence" value="ECO:0007669"/>
    <property type="project" value="InterPro"/>
</dbReference>
<feature type="transmembrane region" description="Helical" evidence="15">
    <location>
        <begin position="505"/>
        <end position="522"/>
    </location>
</feature>
<gene>
    <name evidence="19" type="ordered locus">Slip_1506</name>
</gene>
<dbReference type="eggNOG" id="COG2246">
    <property type="taxonomic scope" value="Bacteria"/>
</dbReference>
<dbReference type="KEGG" id="slp:Slip_1506"/>
<reference evidence="19 20" key="2">
    <citation type="journal article" date="2010" name="Stand. Genomic Sci.">
        <title>Complete genome sequence of Syntrophothermus lipocalidus type strain (TGB-C1).</title>
        <authorList>
            <person name="Djao O.D."/>
            <person name="Zhang X."/>
            <person name="Lucas S."/>
            <person name="Lapidus A."/>
            <person name="Del Rio T.G."/>
            <person name="Nolan M."/>
            <person name="Tice H."/>
            <person name="Cheng J.F."/>
            <person name="Han C."/>
            <person name="Tapia R."/>
            <person name="Goodwin L."/>
            <person name="Pitluck S."/>
            <person name="Liolios K."/>
            <person name="Ivanova N."/>
            <person name="Mavromatis K."/>
            <person name="Mikhailova N."/>
            <person name="Ovchinnikova G."/>
            <person name="Pati A."/>
            <person name="Brambilla E."/>
            <person name="Chen A."/>
            <person name="Palaniappan K."/>
            <person name="Land M."/>
            <person name="Hauser L."/>
            <person name="Chang Y.J."/>
            <person name="Jeffries C.D."/>
            <person name="Rohde M."/>
            <person name="Sikorski J."/>
            <person name="Spring S."/>
            <person name="Goker M."/>
            <person name="Detter J.C."/>
            <person name="Woyke T."/>
            <person name="Bristow J."/>
            <person name="Eisen J.A."/>
            <person name="Markowitz V."/>
            <person name="Hugenholtz P."/>
            <person name="Kyrpides N.C."/>
            <person name="Klenk H.P."/>
        </authorList>
    </citation>
    <scope>NUCLEOTIDE SEQUENCE [LARGE SCALE GENOMIC DNA]</scope>
    <source>
        <strain evidence="20">DSM 12680 / TGB-C1</strain>
    </source>
</reference>
<organism evidence="19 20">
    <name type="scientific">Syntrophothermus lipocalidus (strain DSM 12680 / TGB-C1)</name>
    <dbReference type="NCBI Taxonomy" id="643648"/>
    <lineage>
        <taxon>Bacteria</taxon>
        <taxon>Bacillati</taxon>
        <taxon>Bacillota</taxon>
        <taxon>Clostridia</taxon>
        <taxon>Eubacteriales</taxon>
        <taxon>Syntrophomonadaceae</taxon>
        <taxon>Syntrophothermus</taxon>
    </lineage>
</organism>
<dbReference type="CAZy" id="GT2">
    <property type="family name" value="Glycosyltransferase Family 2"/>
</dbReference>
<dbReference type="Proteomes" id="UP000000378">
    <property type="component" value="Chromosome"/>
</dbReference>
<evidence type="ECO:0000256" key="6">
    <source>
        <dbReference type="ARBA" id="ARBA00022676"/>
    </source>
</evidence>
<feature type="transmembrane region" description="Helical" evidence="15">
    <location>
        <begin position="763"/>
        <end position="784"/>
    </location>
</feature>
<evidence type="ECO:0000313" key="19">
    <source>
        <dbReference type="EMBL" id="ADI02269.1"/>
    </source>
</evidence>
<evidence type="ECO:0000256" key="1">
    <source>
        <dbReference type="ARBA" id="ARBA00004141"/>
    </source>
</evidence>
<feature type="transmembrane region" description="Helical" evidence="15">
    <location>
        <begin position="477"/>
        <end position="498"/>
    </location>
</feature>
<evidence type="ECO:0000256" key="11">
    <source>
        <dbReference type="ARBA" id="ARBA00022989"/>
    </source>
</evidence>
<keyword evidence="20" id="KW-1185">Reference proteome</keyword>
<comment type="similarity">
    <text evidence="4">Belongs to the glycosyltransferase 2 family.</text>
</comment>
<evidence type="ECO:0000256" key="9">
    <source>
        <dbReference type="ARBA" id="ARBA00022824"/>
    </source>
</evidence>
<evidence type="ECO:0000256" key="12">
    <source>
        <dbReference type="ARBA" id="ARBA00023136"/>
    </source>
</evidence>
<sequence>MRDLCRQLVRFSITGVVNTFIDFGLFNILVFFTGARSGWQVGLINIVAVGAAAANSYFMNRRWTFQTRGKHAPKEIVRFIPATIVGMLINSAVVSGISALVYWIPLPVYIVLNAGKLLGTVFSATWNFAAYRLWVFVSTETDEADGTVRLAPEVMPGLVSIVIPAYNEKSRLPGRLKRLAELAPRRFPVEIIVVNDGSTDNTRDLAEMLALEYPIIRCISHPRNLGKGAAVRTGVLASRGEYVVYTDADETFSVEHIEQIVTALREGHQVAAGCRNAGRGKRLRNEKALRHLMGRAFNLLVQALVLPGIRDSQCGLKGFTQATAREVFGRQRVNRFAFDVEVLALVRALNFDLVLVPVTAVDCEGSSVNRLLAPLQMTWDVFRVRLALEMNVYGLPDRGNCLTELLIAVMLFATALAVRLPWLWQVPRYIDELKEVNLAYAIYRGQILPLHNVAHDIGAMHNYVLAGLFKLFGPNIYLPRLYVAVTGALTVVVVYFLGKRMFDRYTGILAAALLLTNGMHMLVTHMAWANSTTPFFFSLALLATLKAKDEKNGKWLLAAALLWAATLQTHSSAIIYVLAAAVYVFSPAFRRKTQLTARWYAAAVVVFIAGYANMIYYNIISRGGSITWLSHKGYALEHHPGLHSFLVNLTQLLVELMRAVSSTYASHNHLWEYLQNPLLVLASVLLLAGCCFAYRQGERLLLSMLLSGILVIPWINHRYTFYLATRYIMPEVICAVVLISLGLVTGAFFVRQKLKDVVVNTKTIAAPVTAVLLLVIGCQVIPFYTYCRRLDSTNLSNRAALKVMSIVDEEAGSNSVVLLDQRLPLENQPLPYLLTLSHQSYVLVSDKSGREAAQVRVTWVKTVGRYSRRKLIAVLSQQTYSEIKNYIPEGRTYSVKSRMIFPRVVAAPRVIYVVEIRNADAPKGGNESSSPKLTEAKPPPAARLQPDS</sequence>
<evidence type="ECO:0000256" key="14">
    <source>
        <dbReference type="SAM" id="MobiDB-lite"/>
    </source>
</evidence>
<dbReference type="InterPro" id="IPR001173">
    <property type="entry name" value="Glyco_trans_2-like"/>
</dbReference>
<evidence type="ECO:0000256" key="8">
    <source>
        <dbReference type="ARBA" id="ARBA00022692"/>
    </source>
</evidence>
<feature type="transmembrane region" description="Helical" evidence="15">
    <location>
        <begin position="597"/>
        <end position="620"/>
    </location>
</feature>
<dbReference type="AlphaFoldDB" id="D7CNI4"/>
<dbReference type="InterPro" id="IPR029044">
    <property type="entry name" value="Nucleotide-diphossugar_trans"/>
</dbReference>
<evidence type="ECO:0000259" key="18">
    <source>
        <dbReference type="Pfam" id="PF13231"/>
    </source>
</evidence>
<keyword evidence="9" id="KW-0256">Endoplasmic reticulum</keyword>
<feature type="transmembrane region" description="Helical" evidence="15">
    <location>
        <begin position="79"/>
        <end position="104"/>
    </location>
</feature>
<protein>
    <recommendedName>
        <fullName evidence="5">dolichyl-phosphate beta-glucosyltransferase</fullName>
        <ecNumber evidence="5">2.4.1.117</ecNumber>
    </recommendedName>
</protein>
<comment type="pathway">
    <text evidence="3">Protein modification; protein glycosylation.</text>
</comment>
<dbReference type="InterPro" id="IPR007267">
    <property type="entry name" value="GtrA_DPMS_TM"/>
</dbReference>
<dbReference type="Pfam" id="PF04138">
    <property type="entry name" value="GtrA_DPMS_TM"/>
    <property type="match status" value="1"/>
</dbReference>
<evidence type="ECO:0000256" key="4">
    <source>
        <dbReference type="ARBA" id="ARBA00006739"/>
    </source>
</evidence>
<keyword evidence="8 15" id="KW-0812">Transmembrane</keyword>
<dbReference type="HOGENOM" id="CLU_358992_0_0_9"/>
<feature type="transmembrane region" description="Helical" evidence="15">
    <location>
        <begin position="557"/>
        <end position="585"/>
    </location>
</feature>
<dbReference type="EMBL" id="CP002048">
    <property type="protein sequence ID" value="ADI02269.1"/>
    <property type="molecule type" value="Genomic_DNA"/>
</dbReference>
<feature type="domain" description="Glycosyltransferase 2-like" evidence="16">
    <location>
        <begin position="160"/>
        <end position="320"/>
    </location>
</feature>
<dbReference type="Pfam" id="PF00535">
    <property type="entry name" value="Glycos_transf_2"/>
    <property type="match status" value="1"/>
</dbReference>
<evidence type="ECO:0000256" key="15">
    <source>
        <dbReference type="SAM" id="Phobius"/>
    </source>
</evidence>
<dbReference type="GO" id="GO:0004581">
    <property type="term" value="F:dolichyl-phosphate beta-glucosyltransferase activity"/>
    <property type="evidence" value="ECO:0007669"/>
    <property type="project" value="UniProtKB-EC"/>
</dbReference>
<feature type="transmembrane region" description="Helical" evidence="15">
    <location>
        <begin position="728"/>
        <end position="751"/>
    </location>
</feature>
<dbReference type="InterPro" id="IPR035518">
    <property type="entry name" value="DPG_synthase"/>
</dbReference>
<dbReference type="EC" id="2.4.1.117" evidence="5"/>
<evidence type="ECO:0000256" key="10">
    <source>
        <dbReference type="ARBA" id="ARBA00022968"/>
    </source>
</evidence>
<dbReference type="GO" id="GO:0006487">
    <property type="term" value="P:protein N-linked glycosylation"/>
    <property type="evidence" value="ECO:0007669"/>
    <property type="project" value="TreeGrafter"/>
</dbReference>
<dbReference type="OrthoDB" id="9810303at2"/>
<dbReference type="STRING" id="643648.Slip_1506"/>
<dbReference type="SUPFAM" id="SSF53448">
    <property type="entry name" value="Nucleotide-diphospho-sugar transferases"/>
    <property type="match status" value="1"/>
</dbReference>
<feature type="region of interest" description="Disordered" evidence="14">
    <location>
        <begin position="920"/>
        <end position="948"/>
    </location>
</feature>
<dbReference type="GO" id="GO:0016020">
    <property type="term" value="C:membrane"/>
    <property type="evidence" value="ECO:0007669"/>
    <property type="project" value="UniProtKB-SubCell"/>
</dbReference>
<keyword evidence="10" id="KW-0735">Signal-anchor</keyword>
<feature type="transmembrane region" description="Helical" evidence="15">
    <location>
        <begin position="405"/>
        <end position="424"/>
    </location>
</feature>
<keyword evidence="12 15" id="KW-0472">Membrane</keyword>
<dbReference type="Pfam" id="PF13231">
    <property type="entry name" value="PMT_2"/>
    <property type="match status" value="1"/>
</dbReference>
<comment type="subcellular location">
    <subcellularLocation>
        <location evidence="2">Endoplasmic reticulum membrane</location>
        <topology evidence="2">Single-pass membrane protein</topology>
    </subcellularLocation>
    <subcellularLocation>
        <location evidence="1">Membrane</location>
        <topology evidence="1">Multi-pass membrane protein</topology>
    </subcellularLocation>
</comment>
<feature type="domain" description="Glycosyltransferase RgtA/B/C/D-like" evidence="18">
    <location>
        <begin position="460"/>
        <end position="609"/>
    </location>
</feature>
<evidence type="ECO:0000256" key="5">
    <source>
        <dbReference type="ARBA" id="ARBA00012583"/>
    </source>
</evidence>
<name>D7CNI4_SYNLT</name>
<dbReference type="PANTHER" id="PTHR10859">
    <property type="entry name" value="GLYCOSYL TRANSFERASE"/>
    <property type="match status" value="1"/>
</dbReference>
<feature type="transmembrane region" description="Helical" evidence="15">
    <location>
        <begin position="673"/>
        <end position="693"/>
    </location>
</feature>
<dbReference type="RefSeq" id="WP_013175671.1">
    <property type="nucleotide sequence ID" value="NC_014220.1"/>
</dbReference>
<dbReference type="PANTHER" id="PTHR10859:SF91">
    <property type="entry name" value="DOLICHYL-PHOSPHATE BETA-GLUCOSYLTRANSFERASE"/>
    <property type="match status" value="1"/>
</dbReference>
<proteinExistence type="inferred from homology"/>
<evidence type="ECO:0000259" key="16">
    <source>
        <dbReference type="Pfam" id="PF00535"/>
    </source>
</evidence>
<evidence type="ECO:0000256" key="7">
    <source>
        <dbReference type="ARBA" id="ARBA00022679"/>
    </source>
</evidence>
<keyword evidence="11 15" id="KW-1133">Transmembrane helix</keyword>
<dbReference type="CDD" id="cd04188">
    <property type="entry name" value="DPG_synthase"/>
    <property type="match status" value="1"/>
</dbReference>